<dbReference type="HOGENOM" id="CLU_2340000_0_0_2"/>
<evidence type="ECO:0000313" key="1">
    <source>
        <dbReference type="EMBL" id="AEA46628.1"/>
    </source>
</evidence>
<dbReference type="KEGG" id="ave:Arcve_0607"/>
<keyword evidence="2" id="KW-1185">Reference proteome</keyword>
<gene>
    <name evidence="1" type="ordered locus">Arcve_0607</name>
</gene>
<dbReference type="RefSeq" id="WP_013683302.1">
    <property type="nucleotide sequence ID" value="NC_015320.1"/>
</dbReference>
<dbReference type="OrthoDB" id="50378at2157"/>
<proteinExistence type="predicted"/>
<dbReference type="Proteomes" id="UP000008136">
    <property type="component" value="Chromosome"/>
</dbReference>
<dbReference type="eggNOG" id="arCOG10387">
    <property type="taxonomic scope" value="Archaea"/>
</dbReference>
<organism evidence="1 2">
    <name type="scientific">Archaeoglobus veneficus (strain DSM 11195 / SNP6)</name>
    <dbReference type="NCBI Taxonomy" id="693661"/>
    <lineage>
        <taxon>Archaea</taxon>
        <taxon>Methanobacteriati</taxon>
        <taxon>Methanobacteriota</taxon>
        <taxon>Archaeoglobi</taxon>
        <taxon>Archaeoglobales</taxon>
        <taxon>Archaeoglobaceae</taxon>
        <taxon>Archaeoglobus</taxon>
    </lineage>
</organism>
<reference evidence="1 2" key="1">
    <citation type="submission" date="2011-03" db="EMBL/GenBank/DDBJ databases">
        <title>The complete genome of Archaeoglobus veneficus SNP6.</title>
        <authorList>
            <consortium name="US DOE Joint Genome Institute (JGI-PGF)"/>
            <person name="Lucas S."/>
            <person name="Copeland A."/>
            <person name="Lapidus A."/>
            <person name="Bruce D."/>
            <person name="Goodwin L."/>
            <person name="Pitluck S."/>
            <person name="Kyrpides N."/>
            <person name="Mavromatis K."/>
            <person name="Pagani I."/>
            <person name="Ivanova N."/>
            <person name="Mikhailova N."/>
            <person name="Lu M."/>
            <person name="Detter J.C."/>
            <person name="Tapia R."/>
            <person name="Han C."/>
            <person name="Land M."/>
            <person name="Hauser L."/>
            <person name="Markowitz V."/>
            <person name="Cheng J.-F."/>
            <person name="Hugenholtz P."/>
            <person name="Woyke T."/>
            <person name="Wu D."/>
            <person name="Spring S."/>
            <person name="Brambilla E."/>
            <person name="Klenk H.-P."/>
            <person name="Eisen J.A."/>
        </authorList>
    </citation>
    <scope>NUCLEOTIDE SEQUENCE [LARGE SCALE GENOMIC DNA]</scope>
    <source>
        <strain>SNP6</strain>
    </source>
</reference>
<dbReference type="AlphaFoldDB" id="F2KQR6"/>
<dbReference type="GeneID" id="10393703"/>
<dbReference type="EMBL" id="CP002588">
    <property type="protein sequence ID" value="AEA46628.1"/>
    <property type="molecule type" value="Genomic_DNA"/>
</dbReference>
<protein>
    <recommendedName>
        <fullName evidence="3">Arcadin 1 domain-containing protein</fullName>
    </recommendedName>
</protein>
<evidence type="ECO:0000313" key="2">
    <source>
        <dbReference type="Proteomes" id="UP000008136"/>
    </source>
</evidence>
<accession>F2KQR6</accession>
<sequence>MKYRVVKIEMKDEECVAVHMKRVESSNAIATADVSEALRDPFKFMELSKQMGMAYMKAIESAVSDDAVLTMSYDEYYELELKVGDVVEVSVRLVDKA</sequence>
<name>F2KQR6_ARCVS</name>
<evidence type="ECO:0008006" key="3">
    <source>
        <dbReference type="Google" id="ProtNLM"/>
    </source>
</evidence>